<keyword evidence="7" id="KW-1185">Reference proteome</keyword>
<dbReference type="Gene3D" id="3.20.20.70">
    <property type="entry name" value="Aldolase class I"/>
    <property type="match status" value="1"/>
</dbReference>
<dbReference type="InterPro" id="IPR031338">
    <property type="entry name" value="KDPG/KHG_AS_2"/>
</dbReference>
<organism evidence="6 7">
    <name type="scientific">Micromonospora avicenniae</name>
    <dbReference type="NCBI Taxonomy" id="1198245"/>
    <lineage>
        <taxon>Bacteria</taxon>
        <taxon>Bacillati</taxon>
        <taxon>Actinomycetota</taxon>
        <taxon>Actinomycetes</taxon>
        <taxon>Micromonosporales</taxon>
        <taxon>Micromonosporaceae</taxon>
        <taxon>Micromonospora</taxon>
    </lineage>
</organism>
<dbReference type="AlphaFoldDB" id="A0A1N7E2E4"/>
<dbReference type="PANTHER" id="PTHR30246">
    <property type="entry name" value="2-KETO-3-DEOXY-6-PHOSPHOGLUCONATE ALDOLASE"/>
    <property type="match status" value="1"/>
</dbReference>
<dbReference type="Pfam" id="PF01081">
    <property type="entry name" value="Aldolase"/>
    <property type="match status" value="1"/>
</dbReference>
<dbReference type="OrthoDB" id="9805177at2"/>
<evidence type="ECO:0000256" key="3">
    <source>
        <dbReference type="ARBA" id="ARBA00011233"/>
    </source>
</evidence>
<evidence type="ECO:0000313" key="6">
    <source>
        <dbReference type="EMBL" id="SIR82234.1"/>
    </source>
</evidence>
<evidence type="ECO:0000313" key="7">
    <source>
        <dbReference type="Proteomes" id="UP000186004"/>
    </source>
</evidence>
<dbReference type="STRING" id="1198245.SAMN05444858_12024"/>
<comment type="subunit">
    <text evidence="3">Homotrimer.</text>
</comment>
<evidence type="ECO:0000256" key="2">
    <source>
        <dbReference type="ARBA" id="ARBA00006906"/>
    </source>
</evidence>
<dbReference type="PROSITE" id="PS00160">
    <property type="entry name" value="ALDOLASE_KDPG_KHG_2"/>
    <property type="match status" value="1"/>
</dbReference>
<evidence type="ECO:0000256" key="1">
    <source>
        <dbReference type="ARBA" id="ARBA00004761"/>
    </source>
</evidence>
<dbReference type="RefSeq" id="WP_076473139.1">
    <property type="nucleotide sequence ID" value="NZ_FTNF01000020.1"/>
</dbReference>
<keyword evidence="4" id="KW-0456">Lyase</keyword>
<evidence type="ECO:0000256" key="5">
    <source>
        <dbReference type="ARBA" id="ARBA00023277"/>
    </source>
</evidence>
<dbReference type="InterPro" id="IPR000887">
    <property type="entry name" value="Aldlse_KDPG_KHG"/>
</dbReference>
<comment type="pathway">
    <text evidence="1">Carbohydrate acid metabolism.</text>
</comment>
<evidence type="ECO:0000256" key="4">
    <source>
        <dbReference type="ARBA" id="ARBA00023239"/>
    </source>
</evidence>
<dbReference type="PANTHER" id="PTHR30246:SF1">
    <property type="entry name" value="2-DEHYDRO-3-DEOXY-6-PHOSPHOGALACTONATE ALDOLASE-RELATED"/>
    <property type="match status" value="1"/>
</dbReference>
<protein>
    <submittedName>
        <fullName evidence="6">2-keto-3-deoxy-phosphogluconate aldolase</fullName>
    </submittedName>
</protein>
<dbReference type="GO" id="GO:0016829">
    <property type="term" value="F:lyase activity"/>
    <property type="evidence" value="ECO:0007669"/>
    <property type="project" value="UniProtKB-KW"/>
</dbReference>
<reference evidence="6 7" key="1">
    <citation type="submission" date="2017-01" db="EMBL/GenBank/DDBJ databases">
        <authorList>
            <person name="Mah S.A."/>
            <person name="Swanson W.J."/>
            <person name="Moy G.W."/>
            <person name="Vacquier V.D."/>
        </authorList>
    </citation>
    <scope>NUCLEOTIDE SEQUENCE [LARGE SCALE GENOMIC DNA]</scope>
    <source>
        <strain evidence="6 7">DSM 45758</strain>
    </source>
</reference>
<dbReference type="EMBL" id="FTNF01000020">
    <property type="protein sequence ID" value="SIR82234.1"/>
    <property type="molecule type" value="Genomic_DNA"/>
</dbReference>
<dbReference type="Proteomes" id="UP000186004">
    <property type="component" value="Unassembled WGS sequence"/>
</dbReference>
<accession>A0A1N7E2E4</accession>
<keyword evidence="5" id="KW-0119">Carbohydrate metabolism</keyword>
<comment type="similarity">
    <text evidence="2">Belongs to the KHG/KDPG aldolase family.</text>
</comment>
<sequence>MNLTDALRTHRLLAIVRGPDPDAALAAVLTLADSGVALIEVSLTSADALGTLRRARAALGPEFGLGAGTVLSATDARAAADAGATFLVTPALAESLDEGPRLGLPVLAGALTPTEVLGALAAGAAAVKLFPASIGGPGYLGALRDPLPDVPFVPVGGVDAESARQYLARGAVAVGVGSPLLGDAVRGGDLDALRARAAAFRAAVADVPAVPSPR</sequence>
<dbReference type="CDD" id="cd00452">
    <property type="entry name" value="KDPG_aldolase"/>
    <property type="match status" value="1"/>
</dbReference>
<name>A0A1N7E2E4_9ACTN</name>
<proteinExistence type="inferred from homology"/>
<dbReference type="InterPro" id="IPR013785">
    <property type="entry name" value="Aldolase_TIM"/>
</dbReference>
<dbReference type="SUPFAM" id="SSF51569">
    <property type="entry name" value="Aldolase"/>
    <property type="match status" value="1"/>
</dbReference>
<gene>
    <name evidence="6" type="ORF">SAMN05444858_12024</name>
</gene>